<evidence type="ECO:0000313" key="2">
    <source>
        <dbReference type="EMBL" id="CAD8048619.1"/>
    </source>
</evidence>
<keyword evidence="1" id="KW-0812">Transmembrane</keyword>
<protein>
    <recommendedName>
        <fullName evidence="4">Transmembrane protein</fullName>
    </recommendedName>
</protein>
<accession>A0A8S1K1E5</accession>
<comment type="caution">
    <text evidence="2">The sequence shown here is derived from an EMBL/GenBank/DDBJ whole genome shotgun (WGS) entry which is preliminary data.</text>
</comment>
<evidence type="ECO:0000313" key="3">
    <source>
        <dbReference type="Proteomes" id="UP000692954"/>
    </source>
</evidence>
<dbReference type="Proteomes" id="UP000692954">
    <property type="component" value="Unassembled WGS sequence"/>
</dbReference>
<proteinExistence type="predicted"/>
<keyword evidence="1" id="KW-0472">Membrane</keyword>
<keyword evidence="3" id="KW-1185">Reference proteome</keyword>
<organism evidence="2 3">
    <name type="scientific">Paramecium sonneborni</name>
    <dbReference type="NCBI Taxonomy" id="65129"/>
    <lineage>
        <taxon>Eukaryota</taxon>
        <taxon>Sar</taxon>
        <taxon>Alveolata</taxon>
        <taxon>Ciliophora</taxon>
        <taxon>Intramacronucleata</taxon>
        <taxon>Oligohymenophorea</taxon>
        <taxon>Peniculida</taxon>
        <taxon>Parameciidae</taxon>
        <taxon>Paramecium</taxon>
    </lineage>
</organism>
<feature type="transmembrane region" description="Helical" evidence="1">
    <location>
        <begin position="80"/>
        <end position="97"/>
    </location>
</feature>
<sequence>MNKYTLKFMDSKIEAQYQEFRRKEILRKVFYTMTPISLIFNILKISVDIAKHKYDQLLINFANMAVILIGVLLYKVNEKYLRLVITVYSIISGLLQLNIDPEDAKQQDYYNFGSIVTSIQSVLYFLSDFPDACIQVICHCTIRLLITSITTKYVDFQDYLLSFFVIAFQFLVLYKCDQNSRKHFLLRAKEDQWDIQLINLINSPFYQFKFINEELKFDLIQSNQLEMFPNYNPNFCEGCNFRRFLRSTQVQENSNLETYLFQFNMKNLENTFEINLLNNYRYKLKFINLGVETKKYLIILINLNINIKDQKQNIYIKQAKEDLYNTVKILQKTNSEFINSFRMGVLSLILLNSQQIKRINLTRRFQQCIKLFKQFGWKFKLKSKHDIYINSYYCLINIFLIQLFLLFQNQKKQIQLIDLIELENEVMICIQPYDFQQFRVEFNENFFINQIKNKILIQNNLNNQQIQLIKFVEIAFNQIDKQNILVDVSQL</sequence>
<evidence type="ECO:0000256" key="1">
    <source>
        <dbReference type="SAM" id="Phobius"/>
    </source>
</evidence>
<gene>
    <name evidence="2" type="ORF">PSON_ATCC_30995.1.T0030344</name>
</gene>
<dbReference type="EMBL" id="CAJJDN010000003">
    <property type="protein sequence ID" value="CAD8048619.1"/>
    <property type="molecule type" value="Genomic_DNA"/>
</dbReference>
<keyword evidence="1" id="KW-1133">Transmembrane helix</keyword>
<name>A0A8S1K1E5_9CILI</name>
<dbReference type="AlphaFoldDB" id="A0A8S1K1E5"/>
<dbReference type="OrthoDB" id="308501at2759"/>
<feature type="transmembrane region" description="Helical" evidence="1">
    <location>
        <begin position="57"/>
        <end position="74"/>
    </location>
</feature>
<feature type="transmembrane region" description="Helical" evidence="1">
    <location>
        <begin position="387"/>
        <end position="407"/>
    </location>
</feature>
<feature type="transmembrane region" description="Helical" evidence="1">
    <location>
        <begin position="159"/>
        <end position="176"/>
    </location>
</feature>
<reference evidence="2" key="1">
    <citation type="submission" date="2021-01" db="EMBL/GenBank/DDBJ databases">
        <authorList>
            <consortium name="Genoscope - CEA"/>
            <person name="William W."/>
        </authorList>
    </citation>
    <scope>NUCLEOTIDE SEQUENCE</scope>
</reference>
<feature type="transmembrane region" description="Helical" evidence="1">
    <location>
        <begin position="29"/>
        <end position="45"/>
    </location>
</feature>
<evidence type="ECO:0008006" key="4">
    <source>
        <dbReference type="Google" id="ProtNLM"/>
    </source>
</evidence>